<reference evidence="1 2" key="2">
    <citation type="journal article" date="2017" name="Sci. Rep.">
        <title>Ant-infecting Ophiocordyceps genomes reveal a high diversity of potential behavioral manipulation genes and a possible major role for enterotoxins.</title>
        <authorList>
            <person name="de Bekker C."/>
            <person name="Ohm R.A."/>
            <person name="Evans H.C."/>
            <person name="Brachmann A."/>
            <person name="Hughes D.P."/>
        </authorList>
    </citation>
    <scope>NUCLEOTIDE SEQUENCE [LARGE SCALE GENOMIC DNA]</scope>
    <source>
        <strain evidence="1 2">SC16a</strain>
    </source>
</reference>
<dbReference type="AlphaFoldDB" id="A0A2A9PN99"/>
<name>A0A2A9PN99_OPHUN</name>
<keyword evidence="2" id="KW-1185">Reference proteome</keyword>
<gene>
    <name evidence="1" type="ORF">XA68_14281</name>
</gene>
<organism evidence="1 2">
    <name type="scientific">Ophiocordyceps unilateralis</name>
    <name type="common">Zombie-ant fungus</name>
    <name type="synonym">Torrubia unilateralis</name>
    <dbReference type="NCBI Taxonomy" id="268505"/>
    <lineage>
        <taxon>Eukaryota</taxon>
        <taxon>Fungi</taxon>
        <taxon>Dikarya</taxon>
        <taxon>Ascomycota</taxon>
        <taxon>Pezizomycotina</taxon>
        <taxon>Sordariomycetes</taxon>
        <taxon>Hypocreomycetidae</taxon>
        <taxon>Hypocreales</taxon>
        <taxon>Ophiocordycipitaceae</taxon>
        <taxon>Ophiocordyceps</taxon>
    </lineage>
</organism>
<protein>
    <submittedName>
        <fullName evidence="1">Uncharacterized protein</fullName>
    </submittedName>
</protein>
<dbReference type="Proteomes" id="UP000037136">
    <property type="component" value="Unassembled WGS sequence"/>
</dbReference>
<evidence type="ECO:0000313" key="2">
    <source>
        <dbReference type="Proteomes" id="UP000037136"/>
    </source>
</evidence>
<dbReference type="EMBL" id="LAZP02000034">
    <property type="protein sequence ID" value="PFH62286.1"/>
    <property type="molecule type" value="Genomic_DNA"/>
</dbReference>
<comment type="caution">
    <text evidence="1">The sequence shown here is derived from an EMBL/GenBank/DDBJ whole genome shotgun (WGS) entry which is preliminary data.</text>
</comment>
<sequence>MIHGLCNGRAQALGLVVLAHSTREEGGRDYDDAHLIVQPSQAGSDGPVTLHHQCEAASGERGTYSFAQALRAGQEREKERETKAVGYVQSRTWCVASTCLRAAPQSQPAIVTRADGQRELAGCI</sequence>
<evidence type="ECO:0000313" key="1">
    <source>
        <dbReference type="EMBL" id="PFH62286.1"/>
    </source>
</evidence>
<proteinExistence type="predicted"/>
<reference evidence="1 2" key="1">
    <citation type="journal article" date="2015" name="BMC Genomics">
        <title>Gene expression during zombie ant biting behavior reflects the complexity underlying fungal parasitic behavioral manipulation.</title>
        <authorList>
            <person name="de Bekker C."/>
            <person name="Ohm R.A."/>
            <person name="Loreto R.G."/>
            <person name="Sebastian A."/>
            <person name="Albert I."/>
            <person name="Merrow M."/>
            <person name="Brachmann A."/>
            <person name="Hughes D.P."/>
        </authorList>
    </citation>
    <scope>NUCLEOTIDE SEQUENCE [LARGE SCALE GENOMIC DNA]</scope>
    <source>
        <strain evidence="1 2">SC16a</strain>
    </source>
</reference>
<accession>A0A2A9PN99</accession>